<proteinExistence type="predicted"/>
<comment type="caution">
    <text evidence="1">The sequence shown here is derived from an EMBL/GenBank/DDBJ whole genome shotgun (WGS) entry which is preliminary data.</text>
</comment>
<dbReference type="Proteomes" id="UP000315423">
    <property type="component" value="Unassembled WGS sequence"/>
</dbReference>
<evidence type="ECO:0000313" key="1">
    <source>
        <dbReference type="EMBL" id="TKY92345.1"/>
    </source>
</evidence>
<reference evidence="1" key="1">
    <citation type="submission" date="2018-09" db="EMBL/GenBank/DDBJ databases">
        <title>A genomic encyclopedia of anaerobic methanotrophic archaea.</title>
        <authorList>
            <person name="Skennerton C.T."/>
            <person name="Chadwick G.L."/>
            <person name="Laso-Perez R."/>
            <person name="Leu A.O."/>
            <person name="Speth D.R."/>
            <person name="Yu H."/>
            <person name="Morgan-Lang C."/>
            <person name="Hatzenpichler R."/>
            <person name="Goudeau D."/>
            <person name="Malmstrom R."/>
            <person name="Woyke T."/>
            <person name="Hallam S."/>
            <person name="Tyson G.W."/>
            <person name="Wegener G."/>
            <person name="Boetius A."/>
            <person name="Orphan V.J."/>
        </authorList>
    </citation>
    <scope>NUCLEOTIDE SEQUENCE</scope>
    <source>
        <strain evidence="1">CONS3730D10UFb2</strain>
    </source>
</reference>
<accession>A0AC61SCZ8</accession>
<organism evidence="1 2">
    <name type="scientific">Candidatus Methanomarinus sp</name>
    <dbReference type="NCBI Taxonomy" id="3386244"/>
    <lineage>
        <taxon>Archaea</taxon>
        <taxon>Methanobacteriati</taxon>
        <taxon>Methanobacteriota</taxon>
        <taxon>Stenosarchaea group</taxon>
        <taxon>Methanomicrobia</taxon>
        <taxon>Methanosarcinales</taxon>
        <taxon>ANME-2 cluster</taxon>
        <taxon>Candidatus Methanocomedenaceae</taxon>
        <taxon>Candidatus Methanomarinus</taxon>
    </lineage>
</organism>
<name>A0AC61SCZ8_9EURY</name>
<gene>
    <name evidence="1" type="ORF">C5S46_01125</name>
</gene>
<sequence length="386" mass="42589">MTPVSAGGAALRADIVKCDPNPAQIGQYVNVWIKIENIGNTRAEDVSVKFIPSYPFSLDAGDETLRNIGILTPDRHTSLEYHLYVDENARPGTRSIKVHYQDDESTTWTEKTFDIWVGEGSDTFDSKGTIQLEKIKTEPEVLMLGDEGTVTFTLKNTATQYTITIDGEEYDTNARVRSATLVSIDDIEVINESYHDIGILGPGDALNLTYNIKVDDTARDGTKHLEFIVAGSSYTYNYDWNIPLKVDSAGIKVIPTKPMTLKNGVANLEFDIVNTHPSTLTSVSIKPRAEGVEFSPMEYFIGSMDHDELFTVEFDAVTESNDSTTKNLTLIAQYKNGVNQHETFIDGLSLEMVSNEPNGGSGLAGIGILLAIFTISGIVIYRRKKH</sequence>
<dbReference type="EMBL" id="QYBA01000036">
    <property type="protein sequence ID" value="TKY92345.1"/>
    <property type="molecule type" value="Genomic_DNA"/>
</dbReference>
<evidence type="ECO:0000313" key="2">
    <source>
        <dbReference type="Proteomes" id="UP000315423"/>
    </source>
</evidence>
<protein>
    <submittedName>
        <fullName evidence="1">Uncharacterized protein</fullName>
    </submittedName>
</protein>